<keyword evidence="2" id="KW-0808">Transferase</keyword>
<dbReference type="Gene3D" id="3.40.630.30">
    <property type="match status" value="1"/>
</dbReference>
<dbReference type="GO" id="GO:0016747">
    <property type="term" value="F:acyltransferase activity, transferring groups other than amino-acyl groups"/>
    <property type="evidence" value="ECO:0007669"/>
    <property type="project" value="InterPro"/>
</dbReference>
<feature type="domain" description="N-acetyltransferase" evidence="1">
    <location>
        <begin position="109"/>
        <end position="237"/>
    </location>
</feature>
<dbReference type="SUPFAM" id="SSF55729">
    <property type="entry name" value="Acyl-CoA N-acyltransferases (Nat)"/>
    <property type="match status" value="1"/>
</dbReference>
<evidence type="ECO:0000259" key="1">
    <source>
        <dbReference type="PROSITE" id="PS51186"/>
    </source>
</evidence>
<proteinExistence type="predicted"/>
<dbReference type="RefSeq" id="WP_165261602.1">
    <property type="nucleotide sequence ID" value="NZ_JAAKZY010000064.1"/>
</dbReference>
<name>A0A6G4V816_9ACTN</name>
<evidence type="ECO:0000313" key="3">
    <source>
        <dbReference type="Proteomes" id="UP000472335"/>
    </source>
</evidence>
<sequence length="237" mass="25790">MAERHRSERAAELDNPVWFSLTGADAVHAVGGEKARRYRSSVSPFAAVADERDPAAWDELAEATGSDTVAVVCSQTPPGWQELQVLSGFQMVWSPSAAALGSRPEAGYPAFTPLGSADVDAMVALAERTHPGPFERETVKLGGYRGLWKEGELVCMAGERMHPGEWAEISAVCTDAGYTGRGLGGAITRSLVRDIVASGRRPFLLVTWDNSRARRLYEHLGFRDRMHITVRVLRPIG</sequence>
<gene>
    <name evidence="2" type="ORF">G5C60_21210</name>
</gene>
<reference evidence="2 3" key="1">
    <citation type="submission" date="2020-02" db="EMBL/GenBank/DDBJ databases">
        <title>Whole-genome analyses of novel actinobacteria.</title>
        <authorList>
            <person name="Sahin N."/>
            <person name="Gencbay T."/>
        </authorList>
    </citation>
    <scope>NUCLEOTIDE SEQUENCE [LARGE SCALE GENOMIC DNA]</scope>
    <source>
        <strain evidence="2 3">HC44</strain>
    </source>
</reference>
<evidence type="ECO:0000313" key="2">
    <source>
        <dbReference type="EMBL" id="NGO10045.1"/>
    </source>
</evidence>
<dbReference type="AlphaFoldDB" id="A0A6G4V816"/>
<dbReference type="PROSITE" id="PS51186">
    <property type="entry name" value="GNAT"/>
    <property type="match status" value="1"/>
</dbReference>
<dbReference type="InterPro" id="IPR016181">
    <property type="entry name" value="Acyl_CoA_acyltransferase"/>
</dbReference>
<dbReference type="InterPro" id="IPR000182">
    <property type="entry name" value="GNAT_dom"/>
</dbReference>
<dbReference type="Pfam" id="PF08445">
    <property type="entry name" value="FR47"/>
    <property type="match status" value="1"/>
</dbReference>
<keyword evidence="3" id="KW-1185">Reference proteome</keyword>
<accession>A0A6G4V816</accession>
<dbReference type="InterPro" id="IPR013653">
    <property type="entry name" value="GCN5-like_dom"/>
</dbReference>
<comment type="caution">
    <text evidence="2">The sequence shown here is derived from an EMBL/GenBank/DDBJ whole genome shotgun (WGS) entry which is preliminary data.</text>
</comment>
<organism evidence="2 3">
    <name type="scientific">Streptomyces scabichelini</name>
    <dbReference type="NCBI Taxonomy" id="2711217"/>
    <lineage>
        <taxon>Bacteria</taxon>
        <taxon>Bacillati</taxon>
        <taxon>Actinomycetota</taxon>
        <taxon>Actinomycetes</taxon>
        <taxon>Kitasatosporales</taxon>
        <taxon>Streptomycetaceae</taxon>
        <taxon>Streptomyces</taxon>
    </lineage>
</organism>
<dbReference type="Proteomes" id="UP000472335">
    <property type="component" value="Unassembled WGS sequence"/>
</dbReference>
<dbReference type="EMBL" id="JAAKZY010000064">
    <property type="protein sequence ID" value="NGO10045.1"/>
    <property type="molecule type" value="Genomic_DNA"/>
</dbReference>
<protein>
    <submittedName>
        <fullName evidence="2">GNAT family N-acetyltransferase</fullName>
    </submittedName>
</protein>